<dbReference type="EMBL" id="CAJHUB010000675">
    <property type="protein sequence ID" value="CAD7675650.1"/>
    <property type="molecule type" value="Genomic_DNA"/>
</dbReference>
<dbReference type="SUPFAM" id="SSF81321">
    <property type="entry name" value="Family A G protein-coupled receptor-like"/>
    <property type="match status" value="1"/>
</dbReference>
<evidence type="ECO:0000256" key="4">
    <source>
        <dbReference type="ARBA" id="ARBA00022475"/>
    </source>
</evidence>
<dbReference type="Pfam" id="PF03402">
    <property type="entry name" value="V1R"/>
    <property type="match status" value="1"/>
</dbReference>
<feature type="transmembrane region" description="Helical" evidence="13">
    <location>
        <begin position="45"/>
        <end position="64"/>
    </location>
</feature>
<evidence type="ECO:0000256" key="5">
    <source>
        <dbReference type="ARBA" id="ARBA00022507"/>
    </source>
</evidence>
<evidence type="ECO:0000256" key="1">
    <source>
        <dbReference type="ARBA" id="ARBA00003878"/>
    </source>
</evidence>
<feature type="transmembrane region" description="Helical" evidence="13">
    <location>
        <begin position="125"/>
        <end position="145"/>
    </location>
</feature>
<keyword evidence="16" id="KW-1185">Reference proteome</keyword>
<evidence type="ECO:0000256" key="9">
    <source>
        <dbReference type="ARBA" id="ARBA00023136"/>
    </source>
</evidence>
<proteinExistence type="inferred from homology"/>
<evidence type="ECO:0000256" key="3">
    <source>
        <dbReference type="ARBA" id="ARBA00010663"/>
    </source>
</evidence>
<feature type="transmembrane region" description="Helical" evidence="13">
    <location>
        <begin position="176"/>
        <end position="198"/>
    </location>
</feature>
<sequence>MFSSNVIIGILFLSQTCIGVSGNSLLLLVYVYISLIDTCQKKTKGYILIHLAFCNVIIIVRRGIPEVLFSLGIKYVLDDAGCKAVIFMYRVARGLPITSTCLLSISQAITISPNKYILLRLKPKLSNLIVSFFLFFWVLNILFNIKIIGNVLAPKNATCLRGGFPLKYCITEATDVAFVSIILTSDILFMVWTSVYMVTPLHRHQKNVQGWHKSKKTKKLSLENRATQTILCLVMCFVFFYLVNSILTLHLFFVHPKDFNQQSISVFSSSCHSTICHLVLMNSDSRIFKVLWPLTKRRKWPQKYILMDYTQNLYVALKEEQNSPLSW</sequence>
<dbReference type="PANTHER" id="PTHR24062">
    <property type="entry name" value="VOMERONASAL TYPE-1 RECEPTOR"/>
    <property type="match status" value="1"/>
</dbReference>
<keyword evidence="6 13" id="KW-0812">Transmembrane</keyword>
<dbReference type="Gene3D" id="1.20.1070.10">
    <property type="entry name" value="Rhodopsin 7-helix transmembrane proteins"/>
    <property type="match status" value="1"/>
</dbReference>
<evidence type="ECO:0000256" key="7">
    <source>
        <dbReference type="ARBA" id="ARBA00022989"/>
    </source>
</evidence>
<evidence type="ECO:0000256" key="10">
    <source>
        <dbReference type="ARBA" id="ARBA00023170"/>
    </source>
</evidence>
<dbReference type="Proteomes" id="UP000645828">
    <property type="component" value="Unassembled WGS sequence"/>
</dbReference>
<evidence type="ECO:0000256" key="8">
    <source>
        <dbReference type="ARBA" id="ARBA00023040"/>
    </source>
</evidence>
<dbReference type="AlphaFoldDB" id="A0A811YDJ9"/>
<dbReference type="GO" id="GO:0016503">
    <property type="term" value="F:pheromone receptor activity"/>
    <property type="evidence" value="ECO:0007669"/>
    <property type="project" value="InterPro"/>
</dbReference>
<evidence type="ECO:0000256" key="13">
    <source>
        <dbReference type="RuleBase" id="RU364061"/>
    </source>
</evidence>
<keyword evidence="5 13" id="KW-0589">Pheromone response</keyword>
<comment type="subcellular location">
    <subcellularLocation>
        <location evidence="2 13">Cell membrane</location>
        <topology evidence="2 13">Multi-pass membrane protein</topology>
    </subcellularLocation>
</comment>
<name>A0A811YDJ9_NYCPR</name>
<evidence type="ECO:0000256" key="6">
    <source>
        <dbReference type="ARBA" id="ARBA00022692"/>
    </source>
</evidence>
<gene>
    <name evidence="15" type="ORF">NYPRO_LOCUS8445</name>
</gene>
<organism evidence="15 16">
    <name type="scientific">Nyctereutes procyonoides</name>
    <name type="common">Raccoon dog</name>
    <name type="synonym">Canis procyonoides</name>
    <dbReference type="NCBI Taxonomy" id="34880"/>
    <lineage>
        <taxon>Eukaryota</taxon>
        <taxon>Metazoa</taxon>
        <taxon>Chordata</taxon>
        <taxon>Craniata</taxon>
        <taxon>Vertebrata</taxon>
        <taxon>Euteleostomi</taxon>
        <taxon>Mammalia</taxon>
        <taxon>Eutheria</taxon>
        <taxon>Laurasiatheria</taxon>
        <taxon>Carnivora</taxon>
        <taxon>Caniformia</taxon>
        <taxon>Canidae</taxon>
        <taxon>Nyctereutes</taxon>
    </lineage>
</organism>
<reference evidence="15" key="1">
    <citation type="submission" date="2020-12" db="EMBL/GenBank/DDBJ databases">
        <authorList>
            <consortium name="Molecular Ecology Group"/>
        </authorList>
    </citation>
    <scope>NUCLEOTIDE SEQUENCE</scope>
    <source>
        <strain evidence="15">TBG_1078</strain>
    </source>
</reference>
<keyword evidence="9 13" id="KW-0472">Membrane</keyword>
<evidence type="ECO:0000313" key="15">
    <source>
        <dbReference type="EMBL" id="CAD7675650.1"/>
    </source>
</evidence>
<protein>
    <recommendedName>
        <fullName evidence="13">Vomeronasal type-1 receptor</fullName>
    </recommendedName>
</protein>
<evidence type="ECO:0000256" key="11">
    <source>
        <dbReference type="ARBA" id="ARBA00023180"/>
    </source>
</evidence>
<keyword evidence="11" id="KW-0325">Glycoprotein</keyword>
<evidence type="ECO:0000313" key="16">
    <source>
        <dbReference type="Proteomes" id="UP000645828"/>
    </source>
</evidence>
<evidence type="ECO:0000256" key="12">
    <source>
        <dbReference type="ARBA" id="ARBA00023224"/>
    </source>
</evidence>
<keyword evidence="8 13" id="KW-0297">G-protein coupled receptor</keyword>
<feature type="transmembrane region" description="Helical" evidence="13">
    <location>
        <begin position="6"/>
        <end position="33"/>
    </location>
</feature>
<feature type="domain" description="G-protein coupled receptors family 1 profile" evidence="14">
    <location>
        <begin position="22"/>
        <end position="249"/>
    </location>
</feature>
<keyword evidence="4 13" id="KW-1003">Cell membrane</keyword>
<evidence type="ECO:0000256" key="2">
    <source>
        <dbReference type="ARBA" id="ARBA00004651"/>
    </source>
</evidence>
<keyword evidence="12 13" id="KW-0807">Transducer</keyword>
<keyword evidence="7 13" id="KW-1133">Transmembrane helix</keyword>
<dbReference type="InterPro" id="IPR004072">
    <property type="entry name" value="Vmron_rcpt_1"/>
</dbReference>
<dbReference type="GO" id="GO:0005886">
    <property type="term" value="C:plasma membrane"/>
    <property type="evidence" value="ECO:0007669"/>
    <property type="project" value="UniProtKB-SubCell"/>
</dbReference>
<dbReference type="GO" id="GO:0007606">
    <property type="term" value="P:sensory perception of chemical stimulus"/>
    <property type="evidence" value="ECO:0007669"/>
    <property type="project" value="UniProtKB-ARBA"/>
</dbReference>
<feature type="transmembrane region" description="Helical" evidence="13">
    <location>
        <begin position="84"/>
        <end position="105"/>
    </location>
</feature>
<comment type="function">
    <text evidence="1">Putative pheromone receptor.</text>
</comment>
<evidence type="ECO:0000259" key="14">
    <source>
        <dbReference type="PROSITE" id="PS50262"/>
    </source>
</evidence>
<dbReference type="FunFam" id="1.20.1070.10:FF:000033">
    <property type="entry name" value="Vomeronasal type-1 receptor"/>
    <property type="match status" value="1"/>
</dbReference>
<comment type="caution">
    <text evidence="15">The sequence shown here is derived from an EMBL/GenBank/DDBJ whole genome shotgun (WGS) entry which is preliminary data.</text>
</comment>
<accession>A0A811YDJ9</accession>
<comment type="similarity">
    <text evidence="3 13">Belongs to the G-protein coupled receptor 1 family.</text>
</comment>
<dbReference type="PROSITE" id="PS50262">
    <property type="entry name" value="G_PROTEIN_RECEP_F1_2"/>
    <property type="match status" value="1"/>
</dbReference>
<feature type="transmembrane region" description="Helical" evidence="13">
    <location>
        <begin position="230"/>
        <end position="253"/>
    </location>
</feature>
<dbReference type="GO" id="GO:0019236">
    <property type="term" value="P:response to pheromone"/>
    <property type="evidence" value="ECO:0007669"/>
    <property type="project" value="UniProtKB-KW"/>
</dbReference>
<keyword evidence="10 13" id="KW-0675">Receptor</keyword>
<dbReference type="InterPro" id="IPR017452">
    <property type="entry name" value="GPCR_Rhodpsn_7TM"/>
</dbReference>